<comment type="caution">
    <text evidence="10">The sequence shown here is derived from an EMBL/GenBank/DDBJ whole genome shotgun (WGS) entry which is preliminary data.</text>
</comment>
<dbReference type="Proteomes" id="UP001151532">
    <property type="component" value="Chromosome 1"/>
</dbReference>
<evidence type="ECO:0000313" key="10">
    <source>
        <dbReference type="EMBL" id="KAJ6711650.1"/>
    </source>
</evidence>
<dbReference type="Gene3D" id="1.10.10.60">
    <property type="entry name" value="Homeodomain-like"/>
    <property type="match status" value="1"/>
</dbReference>
<comment type="subcellular location">
    <subcellularLocation>
        <location evidence="1">Nucleus</location>
    </subcellularLocation>
</comment>
<dbReference type="CDD" id="cd00167">
    <property type="entry name" value="SANT"/>
    <property type="match status" value="1"/>
</dbReference>
<evidence type="ECO:0000256" key="3">
    <source>
        <dbReference type="ARBA" id="ARBA00023015"/>
    </source>
</evidence>
<organism evidence="10 11">
    <name type="scientific">Salix purpurea</name>
    <name type="common">Purple osier willow</name>
    <dbReference type="NCBI Taxonomy" id="77065"/>
    <lineage>
        <taxon>Eukaryota</taxon>
        <taxon>Viridiplantae</taxon>
        <taxon>Streptophyta</taxon>
        <taxon>Embryophyta</taxon>
        <taxon>Tracheophyta</taxon>
        <taxon>Spermatophyta</taxon>
        <taxon>Magnoliopsida</taxon>
        <taxon>eudicotyledons</taxon>
        <taxon>Gunneridae</taxon>
        <taxon>Pentapetalae</taxon>
        <taxon>rosids</taxon>
        <taxon>fabids</taxon>
        <taxon>Malpighiales</taxon>
        <taxon>Salicaceae</taxon>
        <taxon>Saliceae</taxon>
        <taxon>Salix</taxon>
    </lineage>
</organism>
<evidence type="ECO:0000256" key="7">
    <source>
        <dbReference type="SAM" id="Phobius"/>
    </source>
</evidence>
<dbReference type="PROSITE" id="PS50090">
    <property type="entry name" value="MYB_LIKE"/>
    <property type="match status" value="1"/>
</dbReference>
<proteinExistence type="predicted"/>
<evidence type="ECO:0000313" key="11">
    <source>
        <dbReference type="Proteomes" id="UP001151532"/>
    </source>
</evidence>
<keyword evidence="5" id="KW-0804">Transcription</keyword>
<evidence type="ECO:0000256" key="4">
    <source>
        <dbReference type="ARBA" id="ARBA00023125"/>
    </source>
</evidence>
<dbReference type="OrthoDB" id="2143914at2759"/>
<sequence length="277" mass="30954">MGHHSCCNKQKVKRGLWSPEEDEKLATYISTYGHGCWSSVPKLAVPGLAAFTDHIVHNPSVPEEAFLSLNVNPNLILTAHHHDHHQLYLPSPTSILQSFGQGDFKFNQPDNYNVDLTHFSPTAPLILPPLNDNSSSFDPLWSLPYLPQHLDQNQEDHHQSLSNGAIPAHYIGEKVATHDESMINATMSYDNQSMAASMMPRIFEIIEGDIVCSMPPSSESQDPAHDPLPRLSSLPVWAVSSTWSGNQTIRFHRCNHVITVILLLHLLLLLIIITIFK</sequence>
<dbReference type="EMBL" id="JAPFFK010000015">
    <property type="protein sequence ID" value="KAJ6711650.1"/>
    <property type="molecule type" value="Genomic_DNA"/>
</dbReference>
<name>A0A9Q0THL1_SALPP</name>
<keyword evidence="11" id="KW-1185">Reference proteome</keyword>
<dbReference type="Pfam" id="PF00249">
    <property type="entry name" value="Myb_DNA-binding"/>
    <property type="match status" value="1"/>
</dbReference>
<reference evidence="10" key="1">
    <citation type="submission" date="2022-11" db="EMBL/GenBank/DDBJ databases">
        <authorList>
            <person name="Hyden B.L."/>
            <person name="Feng K."/>
            <person name="Yates T."/>
            <person name="Jawdy S."/>
            <person name="Smart L.B."/>
            <person name="Muchero W."/>
        </authorList>
    </citation>
    <scope>NUCLEOTIDE SEQUENCE</scope>
    <source>
        <tissue evidence="10">Shoot tip</tissue>
    </source>
</reference>
<keyword evidence="3" id="KW-0805">Transcription regulation</keyword>
<keyword evidence="2" id="KW-0677">Repeat</keyword>
<dbReference type="InterPro" id="IPR017930">
    <property type="entry name" value="Myb_dom"/>
</dbReference>
<dbReference type="InterPro" id="IPR001005">
    <property type="entry name" value="SANT/Myb"/>
</dbReference>
<keyword evidence="4" id="KW-0238">DNA-binding</keyword>
<evidence type="ECO:0000256" key="1">
    <source>
        <dbReference type="ARBA" id="ARBA00004123"/>
    </source>
</evidence>
<feature type="domain" description="Myb-like" evidence="8">
    <location>
        <begin position="9"/>
        <end position="47"/>
    </location>
</feature>
<dbReference type="GO" id="GO:0003677">
    <property type="term" value="F:DNA binding"/>
    <property type="evidence" value="ECO:0007669"/>
    <property type="project" value="UniProtKB-KW"/>
</dbReference>
<dbReference type="InterPro" id="IPR009057">
    <property type="entry name" value="Homeodomain-like_sf"/>
</dbReference>
<gene>
    <name evidence="10" type="ORF">OIU79_007982</name>
</gene>
<dbReference type="SUPFAM" id="SSF46689">
    <property type="entry name" value="Homeodomain-like"/>
    <property type="match status" value="1"/>
</dbReference>
<reference evidence="10" key="2">
    <citation type="journal article" date="2023" name="Int. J. Mol. Sci.">
        <title>De Novo Assembly and Annotation of 11 Diverse Shrub Willow (Salix) Genomes Reveals Novel Gene Organization in Sex-Linked Regions.</title>
        <authorList>
            <person name="Hyden B."/>
            <person name="Feng K."/>
            <person name="Yates T.B."/>
            <person name="Jawdy S."/>
            <person name="Cereghino C."/>
            <person name="Smart L.B."/>
            <person name="Muchero W."/>
        </authorList>
    </citation>
    <scope>NUCLEOTIDE SEQUENCE</scope>
    <source>
        <tissue evidence="10">Shoot tip</tissue>
    </source>
</reference>
<accession>A0A9Q0THL1</accession>
<evidence type="ECO:0000259" key="9">
    <source>
        <dbReference type="PROSITE" id="PS51294"/>
    </source>
</evidence>
<evidence type="ECO:0000256" key="5">
    <source>
        <dbReference type="ARBA" id="ARBA00023163"/>
    </source>
</evidence>
<evidence type="ECO:0000259" key="8">
    <source>
        <dbReference type="PROSITE" id="PS50090"/>
    </source>
</evidence>
<keyword evidence="6" id="KW-0539">Nucleus</keyword>
<dbReference type="AlphaFoldDB" id="A0A9Q0THL1"/>
<keyword evidence="7" id="KW-0812">Transmembrane</keyword>
<feature type="transmembrane region" description="Helical" evidence="7">
    <location>
        <begin position="257"/>
        <end position="276"/>
    </location>
</feature>
<protein>
    <submittedName>
        <fullName evidence="10">MYB DOMAIN PROTEIN 55</fullName>
    </submittedName>
</protein>
<evidence type="ECO:0000256" key="6">
    <source>
        <dbReference type="ARBA" id="ARBA00023242"/>
    </source>
</evidence>
<evidence type="ECO:0000256" key="2">
    <source>
        <dbReference type="ARBA" id="ARBA00022737"/>
    </source>
</evidence>
<dbReference type="PANTHER" id="PTHR47997:SF87">
    <property type="entry name" value="TRANSCRIPTION FACTOR MYB26"/>
    <property type="match status" value="1"/>
</dbReference>
<dbReference type="GO" id="GO:0005634">
    <property type="term" value="C:nucleus"/>
    <property type="evidence" value="ECO:0007669"/>
    <property type="project" value="UniProtKB-SubCell"/>
</dbReference>
<keyword evidence="7" id="KW-0472">Membrane</keyword>
<dbReference type="PANTHER" id="PTHR47997">
    <property type="entry name" value="MYB DOMAIN PROTEIN 55"/>
    <property type="match status" value="1"/>
</dbReference>
<feature type="domain" description="HTH myb-type" evidence="9">
    <location>
        <begin position="9"/>
        <end position="43"/>
    </location>
</feature>
<dbReference type="PROSITE" id="PS51294">
    <property type="entry name" value="HTH_MYB"/>
    <property type="match status" value="1"/>
</dbReference>
<keyword evidence="7" id="KW-1133">Transmembrane helix</keyword>
<dbReference type="InterPro" id="IPR051953">
    <property type="entry name" value="Plant_SW-associated_TFs"/>
</dbReference>